<dbReference type="Proteomes" id="UP000520767">
    <property type="component" value="Unassembled WGS sequence"/>
</dbReference>
<organism evidence="2 3">
    <name type="scientific">Actinophytocola algeriensis</name>
    <dbReference type="NCBI Taxonomy" id="1768010"/>
    <lineage>
        <taxon>Bacteria</taxon>
        <taxon>Bacillati</taxon>
        <taxon>Actinomycetota</taxon>
        <taxon>Actinomycetes</taxon>
        <taxon>Pseudonocardiales</taxon>
        <taxon>Pseudonocardiaceae</taxon>
    </lineage>
</organism>
<proteinExistence type="predicted"/>
<accession>A0A7W7VEB6</accession>
<keyword evidence="3" id="KW-1185">Reference proteome</keyword>
<sequence length="64" mass="6810">MADDHTAAAEEYRIAASRTTSVPEQRYLTLRAARTARRQSISRDGGSPSAGAKPCTTAWSGAPM</sequence>
<name>A0A7W7VEB6_9PSEU</name>
<gene>
    <name evidence="2" type="ORF">FHR82_003316</name>
</gene>
<protein>
    <submittedName>
        <fullName evidence="2">Uncharacterized protein</fullName>
    </submittedName>
</protein>
<evidence type="ECO:0000313" key="3">
    <source>
        <dbReference type="Proteomes" id="UP000520767"/>
    </source>
</evidence>
<comment type="caution">
    <text evidence="2">The sequence shown here is derived from an EMBL/GenBank/DDBJ whole genome shotgun (WGS) entry which is preliminary data.</text>
</comment>
<dbReference type="AlphaFoldDB" id="A0A7W7VEB6"/>
<evidence type="ECO:0000256" key="1">
    <source>
        <dbReference type="SAM" id="MobiDB-lite"/>
    </source>
</evidence>
<evidence type="ECO:0000313" key="2">
    <source>
        <dbReference type="EMBL" id="MBB4907096.1"/>
    </source>
</evidence>
<feature type="region of interest" description="Disordered" evidence="1">
    <location>
        <begin position="34"/>
        <end position="64"/>
    </location>
</feature>
<dbReference type="EMBL" id="JACHJQ010000003">
    <property type="protein sequence ID" value="MBB4907096.1"/>
    <property type="molecule type" value="Genomic_DNA"/>
</dbReference>
<reference evidence="2 3" key="1">
    <citation type="submission" date="2020-08" db="EMBL/GenBank/DDBJ databases">
        <title>Genomic Encyclopedia of Type Strains, Phase III (KMG-III): the genomes of soil and plant-associated and newly described type strains.</title>
        <authorList>
            <person name="Whitman W."/>
        </authorList>
    </citation>
    <scope>NUCLEOTIDE SEQUENCE [LARGE SCALE GENOMIC DNA]</scope>
    <source>
        <strain evidence="2 3">CECT 8960</strain>
    </source>
</reference>